<proteinExistence type="predicted"/>
<keyword evidence="2" id="KW-1185">Reference proteome</keyword>
<dbReference type="RefSeq" id="WP_328274790.1">
    <property type="nucleotide sequence ID" value="NZ_JARTLD010000003.1"/>
</dbReference>
<reference evidence="1 2" key="1">
    <citation type="submission" date="2023-03" db="EMBL/GenBank/DDBJ databases">
        <title>Bacillus Genome Sequencing.</title>
        <authorList>
            <person name="Dunlap C."/>
        </authorList>
    </citation>
    <scope>NUCLEOTIDE SEQUENCE [LARGE SCALE GENOMIC DNA]</scope>
    <source>
        <strain evidence="1 2">NRS-52</strain>
    </source>
</reference>
<organism evidence="1 2">
    <name type="scientific">Paenibacillus chibensis</name>
    <dbReference type="NCBI Taxonomy" id="59846"/>
    <lineage>
        <taxon>Bacteria</taxon>
        <taxon>Bacillati</taxon>
        <taxon>Bacillota</taxon>
        <taxon>Bacilli</taxon>
        <taxon>Bacillales</taxon>
        <taxon>Paenibacillaceae</taxon>
        <taxon>Paenibacillus</taxon>
    </lineage>
</organism>
<accession>A0ABU6PM65</accession>
<dbReference type="Proteomes" id="UP001343257">
    <property type="component" value="Unassembled WGS sequence"/>
</dbReference>
<evidence type="ECO:0000313" key="1">
    <source>
        <dbReference type="EMBL" id="MED5015955.1"/>
    </source>
</evidence>
<comment type="caution">
    <text evidence="1">The sequence shown here is derived from an EMBL/GenBank/DDBJ whole genome shotgun (WGS) entry which is preliminary data.</text>
</comment>
<protein>
    <submittedName>
        <fullName evidence="1">Uncharacterized protein</fullName>
    </submittedName>
</protein>
<sequence length="88" mass="10548">MTYTSEERETICRYDHVDNNWDVYSCVQKHMTKLNKIAKPYWEEKEGDRVTAAKWKLNGSQVRFAMERQISDEQRAAMAERARERFGK</sequence>
<name>A0ABU6PM65_9BACL</name>
<dbReference type="EMBL" id="JARTLD010000003">
    <property type="protein sequence ID" value="MED5015955.1"/>
    <property type="molecule type" value="Genomic_DNA"/>
</dbReference>
<gene>
    <name evidence="1" type="ORF">P9847_01405</name>
</gene>
<evidence type="ECO:0000313" key="2">
    <source>
        <dbReference type="Proteomes" id="UP001343257"/>
    </source>
</evidence>